<keyword evidence="1" id="KW-0472">Membrane</keyword>
<sequence>MKPFEHTRLYAALRQGYTRLRAWLGYPADPRADPSMRLTALLLVLTTLPALALYGYLHTRTYSLWPSLYSISLYGYLAGWFGVAM</sequence>
<name>A0A1I2GJC5_9BACT</name>
<evidence type="ECO:0000313" key="3">
    <source>
        <dbReference type="Proteomes" id="UP000198598"/>
    </source>
</evidence>
<dbReference type="RefSeq" id="WP_093834424.1">
    <property type="nucleotide sequence ID" value="NZ_FOLQ01000033.1"/>
</dbReference>
<evidence type="ECO:0000313" key="2">
    <source>
        <dbReference type="EMBL" id="SFF17685.1"/>
    </source>
</evidence>
<accession>A0A1I2GJC5</accession>
<feature type="transmembrane region" description="Helical" evidence="1">
    <location>
        <begin position="38"/>
        <end position="57"/>
    </location>
</feature>
<dbReference type="STRING" id="662367.SAMN05216167_13323"/>
<gene>
    <name evidence="2" type="ORF">SAMN05216167_13323</name>
</gene>
<keyword evidence="1" id="KW-0812">Transmembrane</keyword>
<protein>
    <submittedName>
        <fullName evidence="2">Uncharacterized protein</fullName>
    </submittedName>
</protein>
<evidence type="ECO:0000256" key="1">
    <source>
        <dbReference type="SAM" id="Phobius"/>
    </source>
</evidence>
<dbReference type="AlphaFoldDB" id="A0A1I2GJC5"/>
<keyword evidence="1" id="KW-1133">Transmembrane helix</keyword>
<feature type="transmembrane region" description="Helical" evidence="1">
    <location>
        <begin position="63"/>
        <end position="83"/>
    </location>
</feature>
<dbReference type="EMBL" id="FOLQ01000033">
    <property type="protein sequence ID" value="SFF17685.1"/>
    <property type="molecule type" value="Genomic_DNA"/>
</dbReference>
<organism evidence="2 3">
    <name type="scientific">Spirosoma endophyticum</name>
    <dbReference type="NCBI Taxonomy" id="662367"/>
    <lineage>
        <taxon>Bacteria</taxon>
        <taxon>Pseudomonadati</taxon>
        <taxon>Bacteroidota</taxon>
        <taxon>Cytophagia</taxon>
        <taxon>Cytophagales</taxon>
        <taxon>Cytophagaceae</taxon>
        <taxon>Spirosoma</taxon>
    </lineage>
</organism>
<dbReference type="Proteomes" id="UP000198598">
    <property type="component" value="Unassembled WGS sequence"/>
</dbReference>
<reference evidence="2 3" key="1">
    <citation type="submission" date="2016-10" db="EMBL/GenBank/DDBJ databases">
        <authorList>
            <person name="de Groot N.N."/>
        </authorList>
    </citation>
    <scope>NUCLEOTIDE SEQUENCE [LARGE SCALE GENOMIC DNA]</scope>
    <source>
        <strain evidence="2 3">DSM 26130</strain>
    </source>
</reference>
<keyword evidence="3" id="KW-1185">Reference proteome</keyword>
<proteinExistence type="predicted"/>